<reference evidence="3 4" key="1">
    <citation type="submission" date="2015-07" db="EMBL/GenBank/DDBJ databases">
        <authorList>
            <person name="Cajimat M.N.B."/>
            <person name="Milazzo M.L."/>
            <person name="Fulhorst C.F."/>
        </authorList>
    </citation>
    <scope>NUCLEOTIDE SEQUENCE [LARGE SCALE GENOMIC DNA]</scope>
    <source>
        <strain evidence="3">Single colony</strain>
    </source>
</reference>
<keyword evidence="2" id="KW-0472">Membrane</keyword>
<keyword evidence="4" id="KW-1185">Reference proteome</keyword>
<protein>
    <submittedName>
        <fullName evidence="3">Uncharacterized protein</fullName>
    </submittedName>
</protein>
<dbReference type="EMBL" id="CWKI01000009">
    <property type="protein sequence ID" value="CTR09161.1"/>
    <property type="molecule type" value="Genomic_DNA"/>
</dbReference>
<dbReference type="AlphaFoldDB" id="A0A0K3CPP5"/>
<sequence>MGYLNEDVPSEEMSVVFLPARAAAVAMALSSLSSFAALAMLVRLALAVSEISGEDILLVACCASAFAIFVVASLTLAHARFLPPPFSRVWQLVSPVISFLIVMWFAGLGLSIALFVEVLHPFMSCDDVTCQPHDRDIAIQTLSVLVVALVSCFALAMLVSFDLRTTRHHANIIIYQSELQLRQKLRKQKQELARQAQTVPLLHAGPAWSSDEEIGLAGAGPSRTTSKDATVRAYLARAQQPLSAIDPSLADYERRPYSQAFSARQSDAPLSAHTTSEDERERKERRRRKKAHHHRNSRSRRHRSDDSREREKEREKERRKAKKRTARAKVVQMVDTGMAPAE</sequence>
<evidence type="ECO:0000313" key="4">
    <source>
        <dbReference type="Proteomes" id="UP000199069"/>
    </source>
</evidence>
<gene>
    <name evidence="3" type="primary">FGENESH: predicted gene_9.368</name>
    <name evidence="3" type="ORF">BN2166_0050220</name>
</gene>
<dbReference type="STRING" id="5286.A0A0K3CPP5"/>
<keyword evidence="2" id="KW-1133">Transmembrane helix</keyword>
<feature type="transmembrane region" description="Helical" evidence="2">
    <location>
        <begin position="56"/>
        <end position="76"/>
    </location>
</feature>
<feature type="compositionally biased region" description="Basic and acidic residues" evidence="1">
    <location>
        <begin position="303"/>
        <end position="318"/>
    </location>
</feature>
<feature type="compositionally biased region" description="Basic residues" evidence="1">
    <location>
        <begin position="283"/>
        <end position="302"/>
    </location>
</feature>
<evidence type="ECO:0000256" key="1">
    <source>
        <dbReference type="SAM" id="MobiDB-lite"/>
    </source>
</evidence>
<feature type="transmembrane region" description="Helical" evidence="2">
    <location>
        <begin position="96"/>
        <end position="116"/>
    </location>
</feature>
<evidence type="ECO:0000256" key="2">
    <source>
        <dbReference type="SAM" id="Phobius"/>
    </source>
</evidence>
<accession>A0A0K3CPP5</accession>
<feature type="region of interest" description="Disordered" evidence="1">
    <location>
        <begin position="258"/>
        <end position="342"/>
    </location>
</feature>
<organism evidence="3 4">
    <name type="scientific">Rhodotorula toruloides</name>
    <name type="common">Yeast</name>
    <name type="synonym">Rhodosporidium toruloides</name>
    <dbReference type="NCBI Taxonomy" id="5286"/>
    <lineage>
        <taxon>Eukaryota</taxon>
        <taxon>Fungi</taxon>
        <taxon>Dikarya</taxon>
        <taxon>Basidiomycota</taxon>
        <taxon>Pucciniomycotina</taxon>
        <taxon>Microbotryomycetes</taxon>
        <taxon>Sporidiobolales</taxon>
        <taxon>Sporidiobolaceae</taxon>
        <taxon>Rhodotorula</taxon>
    </lineage>
</organism>
<keyword evidence="2" id="KW-0812">Transmembrane</keyword>
<name>A0A0K3CPP5_RHOTO</name>
<dbReference type="OMA" id="HRHESDG"/>
<dbReference type="Proteomes" id="UP000199069">
    <property type="component" value="Unassembled WGS sequence"/>
</dbReference>
<feature type="transmembrane region" description="Helical" evidence="2">
    <location>
        <begin position="20"/>
        <end position="44"/>
    </location>
</feature>
<feature type="transmembrane region" description="Helical" evidence="2">
    <location>
        <begin position="137"/>
        <end position="161"/>
    </location>
</feature>
<evidence type="ECO:0000313" key="3">
    <source>
        <dbReference type="EMBL" id="CTR09161.1"/>
    </source>
</evidence>
<proteinExistence type="predicted"/>